<dbReference type="AlphaFoldDB" id="A0A8K0GLA0"/>
<dbReference type="Pfam" id="PF06477">
    <property type="entry name" value="DUF1091"/>
    <property type="match status" value="1"/>
</dbReference>
<gene>
    <name evidence="2" type="ORF">ILUMI_02502</name>
</gene>
<keyword evidence="1" id="KW-0732">Signal</keyword>
<dbReference type="Proteomes" id="UP000801492">
    <property type="component" value="Unassembled WGS sequence"/>
</dbReference>
<protein>
    <submittedName>
        <fullName evidence="2">Uncharacterized protein</fullName>
    </submittedName>
</protein>
<dbReference type="SUPFAM" id="SSF63707">
    <property type="entry name" value="Ganglioside M2 (gm2) activator"/>
    <property type="match status" value="1"/>
</dbReference>
<comment type="caution">
    <text evidence="2">The sequence shown here is derived from an EMBL/GenBank/DDBJ whole genome shotgun (WGS) entry which is preliminary data.</text>
</comment>
<accession>A0A8K0GLA0</accession>
<dbReference type="InterPro" id="IPR010512">
    <property type="entry name" value="DUF1091"/>
</dbReference>
<dbReference type="OrthoDB" id="6757021at2759"/>
<feature type="non-terminal residue" evidence="2">
    <location>
        <position position="1"/>
    </location>
</feature>
<organism evidence="2 3">
    <name type="scientific">Ignelater luminosus</name>
    <name type="common">Cucubano</name>
    <name type="synonym">Pyrophorus luminosus</name>
    <dbReference type="NCBI Taxonomy" id="2038154"/>
    <lineage>
        <taxon>Eukaryota</taxon>
        <taxon>Metazoa</taxon>
        <taxon>Ecdysozoa</taxon>
        <taxon>Arthropoda</taxon>
        <taxon>Hexapoda</taxon>
        <taxon>Insecta</taxon>
        <taxon>Pterygota</taxon>
        <taxon>Neoptera</taxon>
        <taxon>Endopterygota</taxon>
        <taxon>Coleoptera</taxon>
        <taxon>Polyphaga</taxon>
        <taxon>Elateriformia</taxon>
        <taxon>Elateroidea</taxon>
        <taxon>Elateridae</taxon>
        <taxon>Agrypninae</taxon>
        <taxon>Pyrophorini</taxon>
        <taxon>Ignelater</taxon>
    </lineage>
</organism>
<dbReference type="EMBL" id="VTPC01000959">
    <property type="protein sequence ID" value="KAF2903661.1"/>
    <property type="molecule type" value="Genomic_DNA"/>
</dbReference>
<dbReference type="InterPro" id="IPR036846">
    <property type="entry name" value="GM2-AP_sf"/>
</dbReference>
<dbReference type="PANTHER" id="PTHR21112:SF0">
    <property type="entry name" value="CHEMOSENSORY PROTEIN A 29A-RELATED"/>
    <property type="match status" value="1"/>
</dbReference>
<keyword evidence="3" id="KW-1185">Reference proteome</keyword>
<evidence type="ECO:0000313" key="3">
    <source>
        <dbReference type="Proteomes" id="UP000801492"/>
    </source>
</evidence>
<dbReference type="PANTHER" id="PTHR21112">
    <property type="entry name" value="CHEMOSENSORY PROTEIN A 29A-RELATED"/>
    <property type="match status" value="1"/>
</dbReference>
<evidence type="ECO:0000313" key="2">
    <source>
        <dbReference type="EMBL" id="KAF2903661.1"/>
    </source>
</evidence>
<name>A0A8K0GLA0_IGNLU</name>
<proteinExistence type="predicted"/>
<sequence>FHQDKYWLGFERVEVVWYNKSYIDYLKVHNFKFNRTQAACNMTVHHLVDIDEKFAVEVQAYKFLSNEYREFPIRLNVDFCGTLAVNDFGMHGVLECGNFTACPMRKGWYHVCNFKPDAKRFPPLIPEGSYMVEMKIFRGDIQFIIYQAYATVKYPFLFN</sequence>
<reference evidence="2" key="1">
    <citation type="submission" date="2019-08" db="EMBL/GenBank/DDBJ databases">
        <title>The genome of the North American firefly Photinus pyralis.</title>
        <authorList>
            <consortium name="Photinus pyralis genome working group"/>
            <person name="Fallon T.R."/>
            <person name="Sander Lower S.E."/>
            <person name="Weng J.-K."/>
        </authorList>
    </citation>
    <scope>NUCLEOTIDE SEQUENCE</scope>
    <source>
        <strain evidence="2">TRF0915ILg1</strain>
        <tissue evidence="2">Whole body</tissue>
    </source>
</reference>
<evidence type="ECO:0000256" key="1">
    <source>
        <dbReference type="ARBA" id="ARBA00022729"/>
    </source>
</evidence>